<feature type="transmembrane region" description="Helical" evidence="6">
    <location>
        <begin position="121"/>
        <end position="144"/>
    </location>
</feature>
<evidence type="ECO:0000256" key="5">
    <source>
        <dbReference type="ARBA" id="ARBA00023136"/>
    </source>
</evidence>
<dbReference type="GO" id="GO:0005886">
    <property type="term" value="C:plasma membrane"/>
    <property type="evidence" value="ECO:0007669"/>
    <property type="project" value="UniProtKB-SubCell"/>
</dbReference>
<dbReference type="KEGG" id="pxv:FXF36_02910"/>
<reference evidence="8" key="1">
    <citation type="submission" date="2019-08" db="EMBL/GenBank/DDBJ databases">
        <title>Complete Genome Sequence of the Polysaccharide-Degrading Rumen Bacterium Pseudobutyrivibrio xylanivorans MA3014.</title>
        <authorList>
            <person name="Palevich N."/>
            <person name="Maclean P.H."/>
            <person name="Kelly W.J."/>
            <person name="Leahy S.C."/>
            <person name="Rakonjac J."/>
            <person name="Attwood G.T."/>
        </authorList>
    </citation>
    <scope>NUCLEOTIDE SEQUENCE [LARGE SCALE GENOMIC DNA]</scope>
    <source>
        <strain evidence="8">MA3014</strain>
    </source>
</reference>
<sequence length="382" mass="41155">MAEKTSFLKRPAVQTLLASVLCAILGIILGYIILCFMNAEHAGEGMSAILTNFFKYRIASTATLMKYMGSFLVKSVPVILCAEAILFAYKAGLFNIGAAGQYTVGIIASLYTSLALGWNWALCLIAAIVAGAVWGFLAGCFKALFNVNEVIAGIMLNWIGLYICNIILGGEKCMNQSKSETYEIKELNPAGLLPGFMQDFFGGNEYMTIAIPITIIIAIVILVVLNKTTFGYELKATGHNKEAAKYSGMNAKRNIILTLVISGAIAGMAAGLYYLTGIEHFKIASSVPSMGFNGIAVAFLGGLHPIGAIIAGLFVEYITLGGQYLNTNYYNPQVADLMISIIIYLCGFVLFFRTILNRPGKVKVNANAEPDDTAKKAEEKEV</sequence>
<gene>
    <name evidence="7" type="ORF">FXF36_02910</name>
</gene>
<dbReference type="OrthoDB" id="45037at2"/>
<keyword evidence="3 6" id="KW-0812">Transmembrane</keyword>
<evidence type="ECO:0000313" key="7">
    <source>
        <dbReference type="EMBL" id="QFJ53890.1"/>
    </source>
</evidence>
<dbReference type="PANTHER" id="PTHR47089:SF1">
    <property type="entry name" value="GUANOSINE ABC TRANSPORTER PERMEASE PROTEIN NUPP"/>
    <property type="match status" value="1"/>
</dbReference>
<keyword evidence="2" id="KW-1003">Cell membrane</keyword>
<evidence type="ECO:0000256" key="3">
    <source>
        <dbReference type="ARBA" id="ARBA00022692"/>
    </source>
</evidence>
<feature type="transmembrane region" description="Helical" evidence="6">
    <location>
        <begin position="206"/>
        <end position="225"/>
    </location>
</feature>
<comment type="subcellular location">
    <subcellularLocation>
        <location evidence="1">Cell membrane</location>
        <topology evidence="1">Multi-pass membrane protein</topology>
    </subcellularLocation>
</comment>
<dbReference type="Pfam" id="PF02653">
    <property type="entry name" value="BPD_transp_2"/>
    <property type="match status" value="1"/>
</dbReference>
<keyword evidence="5 6" id="KW-0472">Membrane</keyword>
<name>A0A5P6VN98_PSEXY</name>
<evidence type="ECO:0000313" key="8">
    <source>
        <dbReference type="Proteomes" id="UP000327030"/>
    </source>
</evidence>
<dbReference type="AlphaFoldDB" id="A0A5P6VN98"/>
<keyword evidence="4 6" id="KW-1133">Transmembrane helix</keyword>
<dbReference type="EMBL" id="CP043028">
    <property type="protein sequence ID" value="QFJ53890.1"/>
    <property type="molecule type" value="Genomic_DNA"/>
</dbReference>
<dbReference type="InterPro" id="IPR001851">
    <property type="entry name" value="ABC_transp_permease"/>
</dbReference>
<evidence type="ECO:0000256" key="4">
    <source>
        <dbReference type="ARBA" id="ARBA00022989"/>
    </source>
</evidence>
<dbReference type="RefSeq" id="WP_151622387.1">
    <property type="nucleotide sequence ID" value="NZ_CP043028.1"/>
</dbReference>
<feature type="transmembrane region" description="Helical" evidence="6">
    <location>
        <begin position="337"/>
        <end position="356"/>
    </location>
</feature>
<feature type="transmembrane region" description="Helical" evidence="6">
    <location>
        <begin position="295"/>
        <end position="317"/>
    </location>
</feature>
<evidence type="ECO:0000256" key="6">
    <source>
        <dbReference type="SAM" id="Phobius"/>
    </source>
</evidence>
<dbReference type="CDD" id="cd06580">
    <property type="entry name" value="TM_PBP1_transp_TpRbsC_like"/>
    <property type="match status" value="1"/>
</dbReference>
<organism evidence="7 8">
    <name type="scientific">Pseudobutyrivibrio xylanivorans</name>
    <dbReference type="NCBI Taxonomy" id="185007"/>
    <lineage>
        <taxon>Bacteria</taxon>
        <taxon>Bacillati</taxon>
        <taxon>Bacillota</taxon>
        <taxon>Clostridia</taxon>
        <taxon>Lachnospirales</taxon>
        <taxon>Lachnospiraceae</taxon>
        <taxon>Pseudobutyrivibrio</taxon>
    </lineage>
</organism>
<dbReference type="Proteomes" id="UP000327030">
    <property type="component" value="Chromosome 1"/>
</dbReference>
<dbReference type="GO" id="GO:0022857">
    <property type="term" value="F:transmembrane transporter activity"/>
    <property type="evidence" value="ECO:0007669"/>
    <property type="project" value="InterPro"/>
</dbReference>
<feature type="transmembrane region" description="Helical" evidence="6">
    <location>
        <begin position="71"/>
        <end position="89"/>
    </location>
</feature>
<feature type="transmembrane region" description="Helical" evidence="6">
    <location>
        <begin position="12"/>
        <end position="37"/>
    </location>
</feature>
<evidence type="ECO:0000256" key="2">
    <source>
        <dbReference type="ARBA" id="ARBA00022475"/>
    </source>
</evidence>
<dbReference type="PANTHER" id="PTHR47089">
    <property type="entry name" value="ABC TRANSPORTER, PERMEASE PROTEIN"/>
    <property type="match status" value="1"/>
</dbReference>
<proteinExistence type="predicted"/>
<evidence type="ECO:0000256" key="1">
    <source>
        <dbReference type="ARBA" id="ARBA00004651"/>
    </source>
</evidence>
<feature type="transmembrane region" description="Helical" evidence="6">
    <location>
        <begin position="255"/>
        <end position="275"/>
    </location>
</feature>
<feature type="transmembrane region" description="Helical" evidence="6">
    <location>
        <begin position="150"/>
        <end position="168"/>
    </location>
</feature>
<protein>
    <submittedName>
        <fullName evidence="7">ABC transporter permease</fullName>
    </submittedName>
</protein>
<accession>A0A5P6VN98</accession>